<comment type="caution">
    <text evidence="8">The sequence shown here is derived from an EMBL/GenBank/DDBJ whole genome shotgun (WGS) entry which is preliminary data.</text>
</comment>
<reference evidence="8 9" key="1">
    <citation type="submission" date="2024-07" db="EMBL/GenBank/DDBJ databases">
        <authorList>
            <person name="Pitt A."/>
            <person name="Hahn M.W."/>
        </authorList>
    </citation>
    <scope>NUCLEOTIDE SEQUENCE [LARGE SCALE GENOMIC DNA]</scope>
    <source>
        <strain evidence="8 9">2-BAHN-186B</strain>
    </source>
</reference>
<dbReference type="GO" id="GO:0016787">
    <property type="term" value="F:hydrolase activity"/>
    <property type="evidence" value="ECO:0007669"/>
    <property type="project" value="UniProtKB-KW"/>
</dbReference>
<dbReference type="PANTHER" id="PTHR33307:SF6">
    <property type="entry name" value="ALPHA-RHAMNOSIDASE (EUROFUNG)-RELATED"/>
    <property type="match status" value="1"/>
</dbReference>
<dbReference type="InterPro" id="IPR013783">
    <property type="entry name" value="Ig-like_fold"/>
</dbReference>
<sequence>MKLFVFIGLLLPFGLLSQISIQSISVENQINPIGVGVSTPRFSWKLSSLNRNESQSAYSIQVFKGKSQVWNSGKVNSSSSLFVAYAGENLQSNSTYSAKVQVWNSGGKPSKIATTLFSTGLLKKEDWKAKWITSGLAGDTVNGKVPVFKHLFRVNKKVQSARAFVTARGAYEATINGTRVGDSYLNPGWTSYNKHLQYQVYDLTGQLKQGLNDISVQLGSGWFRSRLGWQNNQNYYGTTTALLWQLEIKYTDGTSETVVSDGNWQIGFGNIVSSEIYDGEHQNTRLVWKAMGQAKEIQANFDVLTAQINEPIKKQEVLSVKKVLKSPKGNTILDFGQNIVGWVKLKVKGTPGQKVVLRHVEMLDKKGEPYFENLRSAKALATYELNGEEQEIEPHFTFFGFRYVQVEGMEVNPADYQAIALHSNMTPTGSFETSNPLLNQLQSNIRWGQKGNFLDVPTDCPQRDERLGWTGDAEVFSRTASFNFNVNQFFAKWLKDVKADQFPNGAVPFVIPDILNKPNAGPEAQNGAAGWSDASIIIPYNIYTTYGDMQILEYQYESMKAYLNYVRSVAKNDLWNTGFQFADWLSYRVDDSKGMIGQKSAVTDNYLVAQCFFAYNTELMIKTARILGKTEDYKEWEKLQDRIKLQFQKEFMTANGRLISDTQTAYILALQFDMIPGHLRQAALERLVTNIKSYNYHLTTGFLGTPFLNPVLTRYGRNDVAYALLLQDTYPSWLYPVKAHGATTIWERWDSMKPDSTFQDPGMTSFNHYAYGAIGDWMYRTIGGIDTEEFDGAGYKQIVIKPELGGKLTFAKTALDSPYGKVSTDWSVNTTGFTLKVEVPVNTTATVMLPSFGSNKRYQDGVEITGDRVRIGSGSYTFTIK</sequence>
<dbReference type="PANTHER" id="PTHR33307">
    <property type="entry name" value="ALPHA-RHAMNOSIDASE (EUROFUNG)"/>
    <property type="match status" value="1"/>
</dbReference>
<comment type="catalytic activity">
    <reaction evidence="1">
        <text>Hydrolysis of terminal non-reducing alpha-L-rhamnose residues in alpha-L-rhamnosides.</text>
        <dbReference type="EC" id="3.2.1.40"/>
    </reaction>
</comment>
<dbReference type="InterPro" id="IPR035396">
    <property type="entry name" value="Bac_rhamnosid6H"/>
</dbReference>
<organism evidence="8 9">
    <name type="scientific">Aquirufa novilacunae</name>
    <dbReference type="NCBI Taxonomy" id="3139305"/>
    <lineage>
        <taxon>Bacteria</taxon>
        <taxon>Pseudomonadati</taxon>
        <taxon>Bacteroidota</taxon>
        <taxon>Cytophagia</taxon>
        <taxon>Cytophagales</taxon>
        <taxon>Flectobacillaceae</taxon>
        <taxon>Aquirufa</taxon>
    </lineage>
</organism>
<dbReference type="Pfam" id="PF05592">
    <property type="entry name" value="Bac_rhamnosid"/>
    <property type="match status" value="1"/>
</dbReference>
<dbReference type="InterPro" id="IPR013737">
    <property type="entry name" value="Bac_rhamnosid_N"/>
</dbReference>
<feature type="domain" description="Alpha-L-rhamnosidase C-terminal" evidence="7">
    <location>
        <begin position="792"/>
        <end position="853"/>
    </location>
</feature>
<dbReference type="Proteomes" id="UP001623553">
    <property type="component" value="Unassembled WGS sequence"/>
</dbReference>
<dbReference type="Gene3D" id="1.50.10.10">
    <property type="match status" value="1"/>
</dbReference>
<dbReference type="Gene3D" id="2.60.120.260">
    <property type="entry name" value="Galactose-binding domain-like"/>
    <property type="match status" value="2"/>
</dbReference>
<dbReference type="RefSeq" id="WP_406799934.1">
    <property type="nucleotide sequence ID" value="NZ_JBEWZF010000001.1"/>
</dbReference>
<feature type="domain" description="Bacterial alpha-L-rhamnosidase N-terminal" evidence="5">
    <location>
        <begin position="156"/>
        <end position="292"/>
    </location>
</feature>
<accession>A0ABW8U041</accession>
<name>A0ABW8U041_9BACT</name>
<dbReference type="Pfam" id="PF17389">
    <property type="entry name" value="Bac_rhamnosid6H"/>
    <property type="match status" value="1"/>
</dbReference>
<dbReference type="SUPFAM" id="SSF48208">
    <property type="entry name" value="Six-hairpin glycosidases"/>
    <property type="match status" value="1"/>
</dbReference>
<dbReference type="Gene3D" id="2.60.420.10">
    <property type="entry name" value="Maltose phosphorylase, domain 3"/>
    <property type="match status" value="1"/>
</dbReference>
<evidence type="ECO:0000313" key="8">
    <source>
        <dbReference type="EMBL" id="MFL0298031.1"/>
    </source>
</evidence>
<feature type="domain" description="Alpha-L-rhamnosidase six-hairpin glycosidase" evidence="6">
    <location>
        <begin position="428"/>
        <end position="782"/>
    </location>
</feature>
<dbReference type="InterPro" id="IPR012341">
    <property type="entry name" value="6hp_glycosidase-like_sf"/>
</dbReference>
<evidence type="ECO:0000259" key="5">
    <source>
        <dbReference type="Pfam" id="PF08531"/>
    </source>
</evidence>
<evidence type="ECO:0000256" key="3">
    <source>
        <dbReference type="ARBA" id="ARBA00022801"/>
    </source>
</evidence>
<dbReference type="Gene3D" id="2.60.40.10">
    <property type="entry name" value="Immunoglobulins"/>
    <property type="match status" value="1"/>
</dbReference>
<evidence type="ECO:0000259" key="7">
    <source>
        <dbReference type="Pfam" id="PF17390"/>
    </source>
</evidence>
<dbReference type="Pfam" id="PF17390">
    <property type="entry name" value="Bac_rhamnosid_C"/>
    <property type="match status" value="1"/>
</dbReference>
<dbReference type="InterPro" id="IPR008928">
    <property type="entry name" value="6-hairpin_glycosidase_sf"/>
</dbReference>
<dbReference type="EMBL" id="JBEWZF010000001">
    <property type="protein sequence ID" value="MFL0298031.1"/>
    <property type="molecule type" value="Genomic_DNA"/>
</dbReference>
<keyword evidence="9" id="KW-1185">Reference proteome</keyword>
<evidence type="ECO:0000259" key="6">
    <source>
        <dbReference type="Pfam" id="PF17389"/>
    </source>
</evidence>
<dbReference type="PIRSF" id="PIRSF010631">
    <property type="entry name" value="A-rhamnsds"/>
    <property type="match status" value="1"/>
</dbReference>
<evidence type="ECO:0000256" key="2">
    <source>
        <dbReference type="ARBA" id="ARBA00012652"/>
    </source>
</evidence>
<dbReference type="Pfam" id="PF08531">
    <property type="entry name" value="Bac_rhamnosid_N"/>
    <property type="match status" value="1"/>
</dbReference>
<dbReference type="EC" id="3.2.1.40" evidence="2"/>
<evidence type="ECO:0000313" key="9">
    <source>
        <dbReference type="Proteomes" id="UP001623553"/>
    </source>
</evidence>
<protein>
    <recommendedName>
        <fullName evidence="2">alpha-L-rhamnosidase</fullName>
        <ecNumber evidence="2">3.2.1.40</ecNumber>
    </recommendedName>
</protein>
<dbReference type="Pfam" id="PF25788">
    <property type="entry name" value="Ig_Rha78A_N"/>
    <property type="match status" value="1"/>
</dbReference>
<gene>
    <name evidence="8" type="ORF">AAE961_04020</name>
</gene>
<evidence type="ECO:0000256" key="1">
    <source>
        <dbReference type="ARBA" id="ARBA00001445"/>
    </source>
</evidence>
<evidence type="ECO:0000259" key="4">
    <source>
        <dbReference type="Pfam" id="PF05592"/>
    </source>
</evidence>
<dbReference type="InterPro" id="IPR016007">
    <property type="entry name" value="Alpha_rhamnosid"/>
</dbReference>
<keyword evidence="3 8" id="KW-0378">Hydrolase</keyword>
<proteinExistence type="predicted"/>
<feature type="domain" description="Alpha-L-rhamnosidase concanavalin-like" evidence="4">
    <location>
        <begin position="325"/>
        <end position="420"/>
    </location>
</feature>
<dbReference type="InterPro" id="IPR008902">
    <property type="entry name" value="Rhamnosid_concanavalin"/>
</dbReference>
<dbReference type="InterPro" id="IPR035398">
    <property type="entry name" value="Bac_rhamnosid_C"/>
</dbReference>